<evidence type="ECO:0000256" key="21">
    <source>
        <dbReference type="PIRSR" id="PIRSR600829-2"/>
    </source>
</evidence>
<dbReference type="GO" id="GO:0006654">
    <property type="term" value="P:phosphatidic acid biosynthetic process"/>
    <property type="evidence" value="ECO:0007669"/>
    <property type="project" value="InterPro"/>
</dbReference>
<evidence type="ECO:0000256" key="5">
    <source>
        <dbReference type="ARBA" id="ARBA00022475"/>
    </source>
</evidence>
<feature type="binding site" evidence="22">
    <location>
        <position position="30"/>
    </location>
    <ligand>
        <name>ATP</name>
        <dbReference type="ChEBI" id="CHEBI:30616"/>
    </ligand>
</feature>
<comment type="function">
    <text evidence="24">Catalyzes the ATP-dependent phosphorylation of sn-l,2-diacylglycerol (DAG) to phosphatidic acid. Involved in the recycling of diacylglycerol produced as a by-product during membrane-derived oligosaccharide (MDO) biosynthesis.</text>
</comment>
<evidence type="ECO:0000256" key="3">
    <source>
        <dbReference type="ARBA" id="ARBA00012133"/>
    </source>
</evidence>
<keyword evidence="7 24" id="KW-0997">Cell inner membrane</keyword>
<evidence type="ECO:0000256" key="14">
    <source>
        <dbReference type="ARBA" id="ARBA00022842"/>
    </source>
</evidence>
<proteinExistence type="inferred from homology"/>
<keyword evidence="26" id="KW-1185">Reference proteome</keyword>
<name>A0A9X1XMQ8_9VIBR</name>
<gene>
    <name evidence="25" type="ORF">KP803_21080</name>
</gene>
<feature type="binding site" evidence="23">
    <location>
        <position position="30"/>
    </location>
    <ligand>
        <name>a divalent metal cation</name>
        <dbReference type="ChEBI" id="CHEBI:60240"/>
    </ligand>
</feature>
<evidence type="ECO:0000256" key="20">
    <source>
        <dbReference type="PIRSR" id="PIRSR600829-1"/>
    </source>
</evidence>
<evidence type="ECO:0000256" key="19">
    <source>
        <dbReference type="ARBA" id="ARBA00023264"/>
    </source>
</evidence>
<sequence length="120" mass="13348">MPDKAVHGLKRIRNALGYSYKGLKAAFKNEAAFREELLLAIVFISSSFYFEVTDVERVLLVTSVLLVLVVELINSAIEAVVDRVGEEHHELSGRAKDMGSAAVFITILLAIYVWVEIIII</sequence>
<evidence type="ECO:0000256" key="24">
    <source>
        <dbReference type="RuleBase" id="RU363065"/>
    </source>
</evidence>
<dbReference type="RefSeq" id="WP_248010821.1">
    <property type="nucleotide sequence ID" value="NZ_JAJHVV010000019.1"/>
</dbReference>
<evidence type="ECO:0000256" key="13">
    <source>
        <dbReference type="ARBA" id="ARBA00022840"/>
    </source>
</evidence>
<evidence type="ECO:0000256" key="4">
    <source>
        <dbReference type="ARBA" id="ARBA00017575"/>
    </source>
</evidence>
<evidence type="ECO:0000256" key="15">
    <source>
        <dbReference type="ARBA" id="ARBA00022989"/>
    </source>
</evidence>
<keyword evidence="5" id="KW-1003">Cell membrane</keyword>
<dbReference type="Gene3D" id="1.10.287.3610">
    <property type="match status" value="1"/>
</dbReference>
<keyword evidence="14 23" id="KW-0460">Magnesium</keyword>
<keyword evidence="8 24" id="KW-0808">Transferase</keyword>
<feature type="binding site" evidence="21">
    <location>
        <position position="71"/>
    </location>
    <ligand>
        <name>substrate</name>
    </ligand>
</feature>
<evidence type="ECO:0000313" key="25">
    <source>
        <dbReference type="EMBL" id="MCK6265757.1"/>
    </source>
</evidence>
<dbReference type="Pfam" id="PF01219">
    <property type="entry name" value="DAGK_prokar"/>
    <property type="match status" value="1"/>
</dbReference>
<evidence type="ECO:0000256" key="2">
    <source>
        <dbReference type="ARBA" id="ARBA00005967"/>
    </source>
</evidence>
<comment type="similarity">
    <text evidence="2 24">Belongs to the bacterial diacylglycerol kinase family.</text>
</comment>
<feature type="binding site" evidence="21">
    <location>
        <position position="57"/>
    </location>
    <ligand>
        <name>substrate</name>
    </ligand>
</feature>
<keyword evidence="13 22" id="KW-0067">ATP-binding</keyword>
<evidence type="ECO:0000256" key="18">
    <source>
        <dbReference type="ARBA" id="ARBA00023209"/>
    </source>
</evidence>
<comment type="cofactor">
    <cofactor evidence="23">
        <name>Mg(2+)</name>
        <dbReference type="ChEBI" id="CHEBI:18420"/>
    </cofactor>
    <text evidence="23">Mn(2+), Zn(2+), Cd(2+) and Co(2+) support activity to lesser extents.</text>
</comment>
<evidence type="ECO:0000256" key="1">
    <source>
        <dbReference type="ARBA" id="ARBA00004429"/>
    </source>
</evidence>
<comment type="catalytic activity">
    <reaction evidence="24">
        <text>a 1,2-diacyl-sn-glycerol + ATP = a 1,2-diacyl-sn-glycero-3-phosphate + ADP + H(+)</text>
        <dbReference type="Rhea" id="RHEA:10272"/>
        <dbReference type="ChEBI" id="CHEBI:15378"/>
        <dbReference type="ChEBI" id="CHEBI:17815"/>
        <dbReference type="ChEBI" id="CHEBI:30616"/>
        <dbReference type="ChEBI" id="CHEBI:58608"/>
        <dbReference type="ChEBI" id="CHEBI:456216"/>
        <dbReference type="EC" id="2.7.1.107"/>
    </reaction>
</comment>
<feature type="active site" description="Proton acceptor" evidence="20">
    <location>
        <position position="71"/>
    </location>
</feature>
<feature type="binding site" evidence="22">
    <location>
        <begin position="96"/>
        <end position="97"/>
    </location>
    <ligand>
        <name>ATP</name>
        <dbReference type="ChEBI" id="CHEBI:30616"/>
    </ligand>
</feature>
<dbReference type="InterPro" id="IPR000829">
    <property type="entry name" value="DAGK"/>
</dbReference>
<evidence type="ECO:0000256" key="7">
    <source>
        <dbReference type="ARBA" id="ARBA00022519"/>
    </source>
</evidence>
<dbReference type="InterPro" id="IPR033718">
    <property type="entry name" value="DAGK_prok"/>
</dbReference>
<keyword evidence="18" id="KW-0594">Phospholipid biosynthesis</keyword>
<feature type="binding site" evidence="22">
    <location>
        <begin position="87"/>
        <end position="89"/>
    </location>
    <ligand>
        <name>ATP</name>
        <dbReference type="ChEBI" id="CHEBI:30616"/>
    </ligand>
</feature>
<keyword evidence="12 24" id="KW-0418">Kinase</keyword>
<feature type="binding site" evidence="23">
    <location>
        <position position="78"/>
    </location>
    <ligand>
        <name>a divalent metal cation</name>
        <dbReference type="ChEBI" id="CHEBI:60240"/>
    </ligand>
</feature>
<evidence type="ECO:0000256" key="8">
    <source>
        <dbReference type="ARBA" id="ARBA00022679"/>
    </source>
</evidence>
<evidence type="ECO:0000256" key="9">
    <source>
        <dbReference type="ARBA" id="ARBA00022692"/>
    </source>
</evidence>
<comment type="subcellular location">
    <subcellularLocation>
        <location evidence="1 24">Cell inner membrane</location>
        <topology evidence="1 24">Multi-pass membrane protein</topology>
    </subcellularLocation>
</comment>
<dbReference type="PROSITE" id="PS01069">
    <property type="entry name" value="DAGK_PROKAR"/>
    <property type="match status" value="1"/>
</dbReference>
<feature type="transmembrane region" description="Helical" evidence="24">
    <location>
        <begin position="58"/>
        <end position="77"/>
    </location>
</feature>
<dbReference type="EMBL" id="JAJHVV010000019">
    <property type="protein sequence ID" value="MCK6265757.1"/>
    <property type="molecule type" value="Genomic_DNA"/>
</dbReference>
<feature type="binding site" evidence="22">
    <location>
        <position position="18"/>
    </location>
    <ligand>
        <name>ATP</name>
        <dbReference type="ChEBI" id="CHEBI:30616"/>
    </ligand>
</feature>
<dbReference type="GO" id="GO:0005886">
    <property type="term" value="C:plasma membrane"/>
    <property type="evidence" value="ECO:0007669"/>
    <property type="project" value="UniProtKB-SubCell"/>
</dbReference>
<dbReference type="GO" id="GO:0046872">
    <property type="term" value="F:metal ion binding"/>
    <property type="evidence" value="ECO:0007669"/>
    <property type="project" value="UniProtKB-KW"/>
</dbReference>
<keyword evidence="11 22" id="KW-0547">Nucleotide-binding</keyword>
<evidence type="ECO:0000256" key="22">
    <source>
        <dbReference type="PIRSR" id="PIRSR600829-3"/>
    </source>
</evidence>
<evidence type="ECO:0000256" key="17">
    <source>
        <dbReference type="ARBA" id="ARBA00023136"/>
    </source>
</evidence>
<comment type="caution">
    <text evidence="24">Lacks conserved residue(s) required for the propagation of feature annotation.</text>
</comment>
<dbReference type="PANTHER" id="PTHR34299">
    <property type="entry name" value="DIACYLGLYCEROL KINASE"/>
    <property type="match status" value="1"/>
</dbReference>
<dbReference type="GO" id="GO:0004143">
    <property type="term" value="F:ATP-dependent diacylglycerol kinase activity"/>
    <property type="evidence" value="ECO:0007669"/>
    <property type="project" value="UniProtKB-EC"/>
</dbReference>
<comment type="caution">
    <text evidence="25">The sequence shown here is derived from an EMBL/GenBank/DDBJ whole genome shotgun (WGS) entry which is preliminary data.</text>
</comment>
<evidence type="ECO:0000256" key="6">
    <source>
        <dbReference type="ARBA" id="ARBA00022516"/>
    </source>
</evidence>
<evidence type="ECO:0000256" key="16">
    <source>
        <dbReference type="ARBA" id="ARBA00023098"/>
    </source>
</evidence>
<keyword evidence="17 24" id="KW-0472">Membrane</keyword>
<keyword evidence="19 24" id="KW-1208">Phospholipid metabolism</keyword>
<organism evidence="25 26">
    <name type="scientific">Vibrio amylolyticus</name>
    <dbReference type="NCBI Taxonomy" id="2847292"/>
    <lineage>
        <taxon>Bacteria</taxon>
        <taxon>Pseudomonadati</taxon>
        <taxon>Pseudomonadota</taxon>
        <taxon>Gammaproteobacteria</taxon>
        <taxon>Vibrionales</taxon>
        <taxon>Vibrionaceae</taxon>
        <taxon>Vibrio</taxon>
    </lineage>
</organism>
<feature type="binding site" evidence="21">
    <location>
        <position position="100"/>
    </location>
    <ligand>
        <name>substrate</name>
    </ligand>
</feature>
<keyword evidence="9 24" id="KW-0812">Transmembrane</keyword>
<feature type="binding site" evidence="21">
    <location>
        <position position="11"/>
    </location>
    <ligand>
        <name>substrate</name>
    </ligand>
</feature>
<dbReference type="InterPro" id="IPR036945">
    <property type="entry name" value="DAGK_sf"/>
</dbReference>
<evidence type="ECO:0000256" key="10">
    <source>
        <dbReference type="ARBA" id="ARBA00022723"/>
    </source>
</evidence>
<dbReference type="GO" id="GO:0005524">
    <property type="term" value="F:ATP binding"/>
    <property type="evidence" value="ECO:0007669"/>
    <property type="project" value="UniProtKB-KW"/>
</dbReference>
<evidence type="ECO:0000256" key="23">
    <source>
        <dbReference type="PIRSR" id="PIRSR600829-4"/>
    </source>
</evidence>
<dbReference type="CDD" id="cd14264">
    <property type="entry name" value="DAGK_IM"/>
    <property type="match status" value="1"/>
</dbReference>
<keyword evidence="6" id="KW-0444">Lipid biosynthesis</keyword>
<evidence type="ECO:0000256" key="11">
    <source>
        <dbReference type="ARBA" id="ARBA00022741"/>
    </source>
</evidence>
<feature type="binding site" evidence="22">
    <location>
        <position position="78"/>
    </location>
    <ligand>
        <name>ATP</name>
        <dbReference type="ChEBI" id="CHEBI:30616"/>
    </ligand>
</feature>
<dbReference type="PANTHER" id="PTHR34299:SF1">
    <property type="entry name" value="DIACYLGLYCEROL KINASE"/>
    <property type="match status" value="1"/>
</dbReference>
<evidence type="ECO:0000256" key="12">
    <source>
        <dbReference type="ARBA" id="ARBA00022777"/>
    </source>
</evidence>
<reference evidence="25" key="1">
    <citation type="submission" date="2021-11" db="EMBL/GenBank/DDBJ databases">
        <title>Vibrio ZSDE26 sp. nov. and Vibrio ZSDZ34 sp. nov., isolated from coastal seawater in Qingdao.</title>
        <authorList>
            <person name="Zhang P."/>
        </authorList>
    </citation>
    <scope>NUCLEOTIDE SEQUENCE</scope>
    <source>
        <strain evidence="25">ZSDE26</strain>
    </source>
</reference>
<keyword evidence="15 24" id="KW-1133">Transmembrane helix</keyword>
<protein>
    <recommendedName>
        <fullName evidence="4 24">Diacylglycerol kinase</fullName>
        <ecNumber evidence="3 24">2.7.1.107</ecNumber>
    </recommendedName>
</protein>
<dbReference type="EC" id="2.7.1.107" evidence="3 24"/>
<dbReference type="Proteomes" id="UP001139559">
    <property type="component" value="Unassembled WGS sequence"/>
</dbReference>
<accession>A0A9X1XMQ8</accession>
<evidence type="ECO:0000313" key="26">
    <source>
        <dbReference type="Proteomes" id="UP001139559"/>
    </source>
</evidence>
<keyword evidence="16 24" id="KW-0443">Lipid metabolism</keyword>
<keyword evidence="10 23" id="KW-0479">Metal-binding</keyword>
<dbReference type="AlphaFoldDB" id="A0A9X1XMQ8"/>
<feature type="binding site" evidence="21">
    <location>
        <begin position="32"/>
        <end position="36"/>
    </location>
    <ligand>
        <name>substrate</name>
    </ligand>
</feature>
<feature type="transmembrane region" description="Helical" evidence="24">
    <location>
        <begin position="98"/>
        <end position="119"/>
    </location>
</feature>
<feature type="binding site" evidence="22">
    <location>
        <position position="11"/>
    </location>
    <ligand>
        <name>ATP</name>
        <dbReference type="ChEBI" id="CHEBI:30616"/>
    </ligand>
</feature>